<evidence type="ECO:0000256" key="1">
    <source>
        <dbReference type="SAM" id="MobiDB-lite"/>
    </source>
</evidence>
<dbReference type="VEuPathDB" id="VectorBase:ASIS022919"/>
<dbReference type="EMBL" id="KE525341">
    <property type="protein sequence ID" value="KFB48509.1"/>
    <property type="molecule type" value="Genomic_DNA"/>
</dbReference>
<evidence type="ECO:0000313" key="4">
    <source>
        <dbReference type="Proteomes" id="UP000030765"/>
    </source>
</evidence>
<dbReference type="VEuPathDB" id="VectorBase:ASIC016733"/>
<feature type="region of interest" description="Disordered" evidence="1">
    <location>
        <begin position="55"/>
        <end position="90"/>
    </location>
</feature>
<protein>
    <submittedName>
        <fullName evidence="2 3">LysR family transcriptional regulator</fullName>
    </submittedName>
</protein>
<reference evidence="3" key="2">
    <citation type="submission" date="2020-05" db="UniProtKB">
        <authorList>
            <consortium name="EnsemblMetazoa"/>
        </authorList>
    </citation>
    <scope>IDENTIFICATION</scope>
</reference>
<feature type="region of interest" description="Disordered" evidence="1">
    <location>
        <begin position="1"/>
        <end position="22"/>
    </location>
</feature>
<feature type="compositionally biased region" description="Basic and acidic residues" evidence="1">
    <location>
        <begin position="1"/>
        <end position="21"/>
    </location>
</feature>
<dbReference type="Proteomes" id="UP000030765">
    <property type="component" value="Unassembled WGS sequence"/>
</dbReference>
<reference evidence="2 4" key="1">
    <citation type="journal article" date="2014" name="BMC Genomics">
        <title>Genome sequence of Anopheles sinensis provides insight into genetics basis of mosquito competence for malaria parasites.</title>
        <authorList>
            <person name="Zhou D."/>
            <person name="Zhang D."/>
            <person name="Ding G."/>
            <person name="Shi L."/>
            <person name="Hou Q."/>
            <person name="Ye Y."/>
            <person name="Xu Y."/>
            <person name="Zhou H."/>
            <person name="Xiong C."/>
            <person name="Li S."/>
            <person name="Yu J."/>
            <person name="Hong S."/>
            <person name="Yu X."/>
            <person name="Zou P."/>
            <person name="Chen C."/>
            <person name="Chang X."/>
            <person name="Wang W."/>
            <person name="Lv Y."/>
            <person name="Sun Y."/>
            <person name="Ma L."/>
            <person name="Shen B."/>
            <person name="Zhu C."/>
        </authorList>
    </citation>
    <scope>NUCLEOTIDE SEQUENCE [LARGE SCALE GENOMIC DNA]</scope>
</reference>
<organism evidence="2">
    <name type="scientific">Anopheles sinensis</name>
    <name type="common">Mosquito</name>
    <dbReference type="NCBI Taxonomy" id="74873"/>
    <lineage>
        <taxon>Eukaryota</taxon>
        <taxon>Metazoa</taxon>
        <taxon>Ecdysozoa</taxon>
        <taxon>Arthropoda</taxon>
        <taxon>Hexapoda</taxon>
        <taxon>Insecta</taxon>
        <taxon>Pterygota</taxon>
        <taxon>Neoptera</taxon>
        <taxon>Endopterygota</taxon>
        <taxon>Diptera</taxon>
        <taxon>Nematocera</taxon>
        <taxon>Culicoidea</taxon>
        <taxon>Culicidae</taxon>
        <taxon>Anophelinae</taxon>
        <taxon>Anopheles</taxon>
    </lineage>
</organism>
<dbReference type="EMBL" id="ATLV01023169">
    <property type="status" value="NOT_ANNOTATED_CDS"/>
    <property type="molecule type" value="Genomic_DNA"/>
</dbReference>
<proteinExistence type="predicted"/>
<evidence type="ECO:0000313" key="3">
    <source>
        <dbReference type="EnsemblMetazoa" id="ASIC016733-PA"/>
    </source>
</evidence>
<dbReference type="AlphaFoldDB" id="A0A084WE65"/>
<evidence type="ECO:0000313" key="2">
    <source>
        <dbReference type="EMBL" id="KFB48509.1"/>
    </source>
</evidence>
<gene>
    <name evidence="2" type="ORF">ZHAS_00016733</name>
</gene>
<name>A0A084WE65_ANOSI</name>
<accession>A0A084WE65</accession>
<keyword evidence="4" id="KW-1185">Reference proteome</keyword>
<sequence>MELSKHRSDRAPKEAVPKRGELSLQGLERARSRFRFDGEPTVAIMAVDRAPRAALNLDKHSDGPPGGRTKEPSSLASLRESGSVLDHRSR</sequence>
<dbReference type="EnsemblMetazoa" id="ASIC016733-RA">
    <property type="protein sequence ID" value="ASIC016733-PA"/>
    <property type="gene ID" value="ASIC016733"/>
</dbReference>